<dbReference type="GO" id="GO:0006355">
    <property type="term" value="P:regulation of DNA-templated transcription"/>
    <property type="evidence" value="ECO:0007669"/>
    <property type="project" value="InterPro"/>
</dbReference>
<dbReference type="CDD" id="cd17535">
    <property type="entry name" value="REC_NarL-like"/>
    <property type="match status" value="1"/>
</dbReference>
<dbReference type="InterPro" id="IPR000792">
    <property type="entry name" value="Tscrpt_reg_LuxR_C"/>
</dbReference>
<feature type="domain" description="Response regulatory" evidence="7">
    <location>
        <begin position="3"/>
        <end position="121"/>
    </location>
</feature>
<feature type="domain" description="HTH luxR-type" evidence="6">
    <location>
        <begin position="139"/>
        <end position="204"/>
    </location>
</feature>
<reference evidence="8 9" key="1">
    <citation type="submission" date="2019-03" db="EMBL/GenBank/DDBJ databases">
        <title>Genomic analyses of the natural microbiome of Caenorhabditis elegans.</title>
        <authorList>
            <person name="Samuel B."/>
        </authorList>
    </citation>
    <scope>NUCLEOTIDE SEQUENCE [LARGE SCALE GENOMIC DNA]</scope>
    <source>
        <strain evidence="8 9">JUb18</strain>
    </source>
</reference>
<dbReference type="EMBL" id="SNYA01000006">
    <property type="protein sequence ID" value="TDP90735.1"/>
    <property type="molecule type" value="Genomic_DNA"/>
</dbReference>
<dbReference type="OrthoDB" id="9808843at2"/>
<evidence type="ECO:0000256" key="5">
    <source>
        <dbReference type="PROSITE-ProRule" id="PRU00169"/>
    </source>
</evidence>
<gene>
    <name evidence="8" type="ORF">EDF62_2385</name>
</gene>
<dbReference type="PANTHER" id="PTHR43214:SF24">
    <property type="entry name" value="TRANSCRIPTIONAL REGULATORY PROTEIN NARL-RELATED"/>
    <property type="match status" value="1"/>
</dbReference>
<evidence type="ECO:0000256" key="1">
    <source>
        <dbReference type="ARBA" id="ARBA00022553"/>
    </source>
</evidence>
<keyword evidence="2" id="KW-0805">Transcription regulation</keyword>
<evidence type="ECO:0000259" key="7">
    <source>
        <dbReference type="PROSITE" id="PS50110"/>
    </source>
</evidence>
<evidence type="ECO:0000259" key="6">
    <source>
        <dbReference type="PROSITE" id="PS50043"/>
    </source>
</evidence>
<feature type="modified residue" description="4-aspartylphosphate" evidence="5">
    <location>
        <position position="54"/>
    </location>
</feature>
<keyword evidence="1 5" id="KW-0597">Phosphoprotein</keyword>
<evidence type="ECO:0000256" key="2">
    <source>
        <dbReference type="ARBA" id="ARBA00023015"/>
    </source>
</evidence>
<dbReference type="PROSITE" id="PS50043">
    <property type="entry name" value="HTH_LUXR_2"/>
    <property type="match status" value="1"/>
</dbReference>
<dbReference type="PRINTS" id="PR00038">
    <property type="entry name" value="HTHLUXR"/>
</dbReference>
<protein>
    <submittedName>
        <fullName evidence="8">LuxR family two component transcriptional regulator</fullName>
    </submittedName>
</protein>
<accession>A0A4R6RWN4</accession>
<keyword evidence="9" id="KW-1185">Reference proteome</keyword>
<keyword evidence="3" id="KW-0238">DNA-binding</keyword>
<dbReference type="SUPFAM" id="SSF52172">
    <property type="entry name" value="CheY-like"/>
    <property type="match status" value="1"/>
</dbReference>
<dbReference type="InterPro" id="IPR001789">
    <property type="entry name" value="Sig_transdc_resp-reg_receiver"/>
</dbReference>
<organism evidence="8 9">
    <name type="scientific">Leucobacter luti</name>
    <dbReference type="NCBI Taxonomy" id="340320"/>
    <lineage>
        <taxon>Bacteria</taxon>
        <taxon>Bacillati</taxon>
        <taxon>Actinomycetota</taxon>
        <taxon>Actinomycetes</taxon>
        <taxon>Micrococcales</taxon>
        <taxon>Microbacteriaceae</taxon>
        <taxon>Leucobacter</taxon>
    </lineage>
</organism>
<dbReference type="Pfam" id="PF00196">
    <property type="entry name" value="GerE"/>
    <property type="match status" value="1"/>
</dbReference>
<name>A0A4R6RWN4_9MICO</name>
<dbReference type="Pfam" id="PF00072">
    <property type="entry name" value="Response_reg"/>
    <property type="match status" value="1"/>
</dbReference>
<sequence length="208" mass="21975">MIRILLVDDHPILRHGMRALLETQADFAVLAEAGSLAEAEAQAAAHPIDVALVDLDLGDGEPSGIEVTRAIRGIPDPARVIVFTAFDSDADVVRAADAGASGYLVKDSRPHEVFHAIRAAANGDGVRAGNIAERLGRRTEHPDDALTGRELEVLALVAAGLSNREVASQLVVSEATVKTHLHHAFTKLGSDNRQAAVATAVKRGLIRI</sequence>
<dbReference type="GO" id="GO:0003677">
    <property type="term" value="F:DNA binding"/>
    <property type="evidence" value="ECO:0007669"/>
    <property type="project" value="UniProtKB-KW"/>
</dbReference>
<dbReference type="InterPro" id="IPR016032">
    <property type="entry name" value="Sig_transdc_resp-reg_C-effctor"/>
</dbReference>
<dbReference type="CDD" id="cd06170">
    <property type="entry name" value="LuxR_C_like"/>
    <property type="match status" value="1"/>
</dbReference>
<dbReference type="InterPro" id="IPR039420">
    <property type="entry name" value="WalR-like"/>
</dbReference>
<evidence type="ECO:0000313" key="8">
    <source>
        <dbReference type="EMBL" id="TDP90735.1"/>
    </source>
</evidence>
<dbReference type="InterPro" id="IPR058245">
    <property type="entry name" value="NreC/VraR/RcsB-like_REC"/>
</dbReference>
<dbReference type="InterPro" id="IPR011006">
    <property type="entry name" value="CheY-like_superfamily"/>
</dbReference>
<dbReference type="PANTHER" id="PTHR43214">
    <property type="entry name" value="TWO-COMPONENT RESPONSE REGULATOR"/>
    <property type="match status" value="1"/>
</dbReference>
<proteinExistence type="predicted"/>
<dbReference type="Proteomes" id="UP000295601">
    <property type="component" value="Unassembled WGS sequence"/>
</dbReference>
<keyword evidence="4" id="KW-0804">Transcription</keyword>
<dbReference type="SUPFAM" id="SSF46894">
    <property type="entry name" value="C-terminal effector domain of the bipartite response regulators"/>
    <property type="match status" value="1"/>
</dbReference>
<dbReference type="PROSITE" id="PS50110">
    <property type="entry name" value="RESPONSE_REGULATORY"/>
    <property type="match status" value="1"/>
</dbReference>
<dbReference type="SMART" id="SM00448">
    <property type="entry name" value="REC"/>
    <property type="match status" value="1"/>
</dbReference>
<dbReference type="AlphaFoldDB" id="A0A4R6RWN4"/>
<evidence type="ECO:0000256" key="4">
    <source>
        <dbReference type="ARBA" id="ARBA00023163"/>
    </source>
</evidence>
<dbReference type="GO" id="GO:0000160">
    <property type="term" value="P:phosphorelay signal transduction system"/>
    <property type="evidence" value="ECO:0007669"/>
    <property type="project" value="InterPro"/>
</dbReference>
<dbReference type="RefSeq" id="WP_133617170.1">
    <property type="nucleotide sequence ID" value="NZ_SNYA01000006.1"/>
</dbReference>
<dbReference type="Gene3D" id="3.40.50.2300">
    <property type="match status" value="1"/>
</dbReference>
<comment type="caution">
    <text evidence="8">The sequence shown here is derived from an EMBL/GenBank/DDBJ whole genome shotgun (WGS) entry which is preliminary data.</text>
</comment>
<evidence type="ECO:0000256" key="3">
    <source>
        <dbReference type="ARBA" id="ARBA00023125"/>
    </source>
</evidence>
<evidence type="ECO:0000313" key="9">
    <source>
        <dbReference type="Proteomes" id="UP000295601"/>
    </source>
</evidence>
<dbReference type="PROSITE" id="PS00622">
    <property type="entry name" value="HTH_LUXR_1"/>
    <property type="match status" value="1"/>
</dbReference>
<dbReference type="SMART" id="SM00421">
    <property type="entry name" value="HTH_LUXR"/>
    <property type="match status" value="1"/>
</dbReference>